<keyword evidence="3" id="KW-1185">Reference proteome</keyword>
<dbReference type="PANTHER" id="PTHR37466">
    <property type="entry name" value="SLR1628 PROTEIN"/>
    <property type="match status" value="1"/>
</dbReference>
<name>N1PNE8_DOTSN</name>
<sequence length="183" mass="19219">MAAKGEQTSTKPTMQNKSAAGGMLALFKKGEGFYKDGYCRTGPEDSGNHSIAATVTDDFLKSSNGKEYSSVSAGDKTCLSAQHWADAMKELDGEQVPKVHLHASHEKALDVVGYKDLKKFAAQGEATNQSGRQETHINPSSGSGPVKERNEFGGDQGTVAPGRGKSQNVGTDTKPEGSGGQRG</sequence>
<evidence type="ECO:0000313" key="2">
    <source>
        <dbReference type="EMBL" id="EME43915.1"/>
    </source>
</evidence>
<dbReference type="OMA" id="FYKDGYC"/>
<organism evidence="2 3">
    <name type="scientific">Dothistroma septosporum (strain NZE10 / CBS 128990)</name>
    <name type="common">Red band needle blight fungus</name>
    <name type="synonym">Mycosphaerella pini</name>
    <dbReference type="NCBI Taxonomy" id="675120"/>
    <lineage>
        <taxon>Eukaryota</taxon>
        <taxon>Fungi</taxon>
        <taxon>Dikarya</taxon>
        <taxon>Ascomycota</taxon>
        <taxon>Pezizomycotina</taxon>
        <taxon>Dothideomycetes</taxon>
        <taxon>Dothideomycetidae</taxon>
        <taxon>Mycosphaerellales</taxon>
        <taxon>Mycosphaerellaceae</taxon>
        <taxon>Dothistroma</taxon>
    </lineage>
</organism>
<dbReference type="HOGENOM" id="CLU_127770_2_0_1"/>
<dbReference type="EMBL" id="KB446539">
    <property type="protein sequence ID" value="EME43915.1"/>
    <property type="molecule type" value="Genomic_DNA"/>
</dbReference>
<gene>
    <name evidence="2" type="ORF">DOTSEDRAFT_151498</name>
</gene>
<feature type="region of interest" description="Disordered" evidence="1">
    <location>
        <begin position="1"/>
        <end position="21"/>
    </location>
</feature>
<dbReference type="AlphaFoldDB" id="N1PNE8"/>
<feature type="compositionally biased region" description="Polar residues" evidence="1">
    <location>
        <begin position="1"/>
        <end position="18"/>
    </location>
</feature>
<accession>N1PNE8</accession>
<evidence type="ECO:0000313" key="3">
    <source>
        <dbReference type="Proteomes" id="UP000016933"/>
    </source>
</evidence>
<dbReference type="Proteomes" id="UP000016933">
    <property type="component" value="Unassembled WGS sequence"/>
</dbReference>
<dbReference type="Pfam" id="PF09996">
    <property type="entry name" value="DUF2237"/>
    <property type="match status" value="1"/>
</dbReference>
<feature type="region of interest" description="Disordered" evidence="1">
    <location>
        <begin position="123"/>
        <end position="183"/>
    </location>
</feature>
<dbReference type="Gene3D" id="3.30.56.110">
    <property type="entry name" value="Protein of unknown function DUF2237"/>
    <property type="match status" value="1"/>
</dbReference>
<dbReference type="OrthoDB" id="1517790at2759"/>
<feature type="compositionally biased region" description="Polar residues" evidence="1">
    <location>
        <begin position="125"/>
        <end position="143"/>
    </location>
</feature>
<reference evidence="2 3" key="2">
    <citation type="journal article" date="2012" name="PLoS Pathog.">
        <title>Diverse lifestyles and strategies of plant pathogenesis encoded in the genomes of eighteen Dothideomycetes fungi.</title>
        <authorList>
            <person name="Ohm R.A."/>
            <person name="Feau N."/>
            <person name="Henrissat B."/>
            <person name="Schoch C.L."/>
            <person name="Horwitz B.A."/>
            <person name="Barry K.W."/>
            <person name="Condon B.J."/>
            <person name="Copeland A.C."/>
            <person name="Dhillon B."/>
            <person name="Glaser F."/>
            <person name="Hesse C.N."/>
            <person name="Kosti I."/>
            <person name="LaButti K."/>
            <person name="Lindquist E.A."/>
            <person name="Lucas S."/>
            <person name="Salamov A.A."/>
            <person name="Bradshaw R.E."/>
            <person name="Ciuffetti L."/>
            <person name="Hamelin R.C."/>
            <person name="Kema G.H.J."/>
            <person name="Lawrence C."/>
            <person name="Scott J.A."/>
            <person name="Spatafora J.W."/>
            <person name="Turgeon B.G."/>
            <person name="de Wit P.J.G.M."/>
            <person name="Zhong S."/>
            <person name="Goodwin S.B."/>
            <person name="Grigoriev I.V."/>
        </authorList>
    </citation>
    <scope>NUCLEOTIDE SEQUENCE [LARGE SCALE GENOMIC DNA]</scope>
    <source>
        <strain evidence="3">NZE10 / CBS 128990</strain>
    </source>
</reference>
<evidence type="ECO:0000256" key="1">
    <source>
        <dbReference type="SAM" id="MobiDB-lite"/>
    </source>
</evidence>
<protein>
    <submittedName>
        <fullName evidence="2">Uncharacterized protein</fullName>
    </submittedName>
</protein>
<dbReference type="eggNOG" id="ENOG502S62R">
    <property type="taxonomic scope" value="Eukaryota"/>
</dbReference>
<reference evidence="3" key="1">
    <citation type="journal article" date="2012" name="PLoS Genet.">
        <title>The genomes of the fungal plant pathogens Cladosporium fulvum and Dothistroma septosporum reveal adaptation to different hosts and lifestyles but also signatures of common ancestry.</title>
        <authorList>
            <person name="de Wit P.J.G.M."/>
            <person name="van der Burgt A."/>
            <person name="Oekmen B."/>
            <person name="Stergiopoulos I."/>
            <person name="Abd-Elsalam K.A."/>
            <person name="Aerts A.L."/>
            <person name="Bahkali A.H."/>
            <person name="Beenen H.G."/>
            <person name="Chettri P."/>
            <person name="Cox M.P."/>
            <person name="Datema E."/>
            <person name="de Vries R.P."/>
            <person name="Dhillon B."/>
            <person name="Ganley A.R."/>
            <person name="Griffiths S.A."/>
            <person name="Guo Y."/>
            <person name="Hamelin R.C."/>
            <person name="Henrissat B."/>
            <person name="Kabir M.S."/>
            <person name="Jashni M.K."/>
            <person name="Kema G."/>
            <person name="Klaubauf S."/>
            <person name="Lapidus A."/>
            <person name="Levasseur A."/>
            <person name="Lindquist E."/>
            <person name="Mehrabi R."/>
            <person name="Ohm R.A."/>
            <person name="Owen T.J."/>
            <person name="Salamov A."/>
            <person name="Schwelm A."/>
            <person name="Schijlen E."/>
            <person name="Sun H."/>
            <person name="van den Burg H.A."/>
            <person name="van Ham R.C.H.J."/>
            <person name="Zhang S."/>
            <person name="Goodwin S.B."/>
            <person name="Grigoriev I.V."/>
            <person name="Collemare J."/>
            <person name="Bradshaw R.E."/>
        </authorList>
    </citation>
    <scope>NUCLEOTIDE SEQUENCE [LARGE SCALE GENOMIC DNA]</scope>
    <source>
        <strain evidence="3">NZE10 / CBS 128990</strain>
    </source>
</reference>
<dbReference type="InterPro" id="IPR018714">
    <property type="entry name" value="DUF2237"/>
</dbReference>
<dbReference type="PANTHER" id="PTHR37466:SF1">
    <property type="entry name" value="SLR1628 PROTEIN"/>
    <property type="match status" value="1"/>
</dbReference>
<proteinExistence type="predicted"/>